<dbReference type="Proteomes" id="UP001530315">
    <property type="component" value="Unassembled WGS sequence"/>
</dbReference>
<sequence>MLENQAFGWLKLSIKGLGGSTPPSIAGSPRNSAAIGACSDPAVLVGGLSRDFDAVLRHASSSSSSSSSSSAVAAAPPENSPASSSSCPPEGVSSTTSGDGTVVVVDDDGASAPTTSYADRLDDLTARLDRIKTLLYEERSGASSGAYRPGDWTPSIARGVFESFTTTASPAAVESSGDDDDDDAPPLHALLPRMVNDLPLLPFEARKSVSAIFNYLLVCGLDGADARQFAGVSTAFAAYVLGRADEIIGRLVRAHDSEATTAAGGGGSRVDITLLCGSMLRSSLRHASIYGWMLSDGNCERLVYPFLDRHVHDPNFDVSSDALETVRVMFTGSASSNAASGIGMGNASAEEHRQVMEGIASDFLNRKYGDVIDDRVNRKCLSPDANYMTRRMTLQLLSSILLNRANYNVMMMYISSSRNLVTILCLLRDPSPHITLDAFQVFKIFVANPNKPPEVVKILFDNKVKLVKYLEGLHKERESSDDQYRDEKQLVISTLERLQI</sequence>
<evidence type="ECO:0000256" key="1">
    <source>
        <dbReference type="ARBA" id="ARBA00011012"/>
    </source>
</evidence>
<evidence type="ECO:0000313" key="3">
    <source>
        <dbReference type="EMBL" id="KAL3785712.1"/>
    </source>
</evidence>
<protein>
    <submittedName>
        <fullName evidence="3">Uncharacterized protein</fullName>
    </submittedName>
</protein>
<comment type="caution">
    <text evidence="3">The sequence shown here is derived from an EMBL/GenBank/DDBJ whole genome shotgun (WGS) entry which is preliminary data.</text>
</comment>
<dbReference type="Gene3D" id="1.25.10.10">
    <property type="entry name" value="Leucine-rich Repeat Variant"/>
    <property type="match status" value="1"/>
</dbReference>
<dbReference type="SUPFAM" id="SSF48371">
    <property type="entry name" value="ARM repeat"/>
    <property type="match status" value="2"/>
</dbReference>
<dbReference type="AlphaFoldDB" id="A0ABD3PCM5"/>
<proteinExistence type="inferred from homology"/>
<organism evidence="3 4">
    <name type="scientific">Stephanodiscus triporus</name>
    <dbReference type="NCBI Taxonomy" id="2934178"/>
    <lineage>
        <taxon>Eukaryota</taxon>
        <taxon>Sar</taxon>
        <taxon>Stramenopiles</taxon>
        <taxon>Ochrophyta</taxon>
        <taxon>Bacillariophyta</taxon>
        <taxon>Coscinodiscophyceae</taxon>
        <taxon>Thalassiosirophycidae</taxon>
        <taxon>Stephanodiscales</taxon>
        <taxon>Stephanodiscaceae</taxon>
        <taxon>Stephanodiscus</taxon>
    </lineage>
</organism>
<dbReference type="PANTHER" id="PTHR10182:SF3">
    <property type="entry name" value="PROTEIN MO25"/>
    <property type="match status" value="1"/>
</dbReference>
<comment type="similarity">
    <text evidence="1">Belongs to the Mo25 family.</text>
</comment>
<dbReference type="Pfam" id="PF08569">
    <property type="entry name" value="Mo25"/>
    <property type="match status" value="2"/>
</dbReference>
<evidence type="ECO:0000313" key="4">
    <source>
        <dbReference type="Proteomes" id="UP001530315"/>
    </source>
</evidence>
<dbReference type="EMBL" id="JALLAZ020000875">
    <property type="protein sequence ID" value="KAL3785712.1"/>
    <property type="molecule type" value="Genomic_DNA"/>
</dbReference>
<keyword evidence="4" id="KW-1185">Reference proteome</keyword>
<dbReference type="InterPro" id="IPR016024">
    <property type="entry name" value="ARM-type_fold"/>
</dbReference>
<feature type="region of interest" description="Disordered" evidence="2">
    <location>
        <begin position="60"/>
        <end position="116"/>
    </location>
</feature>
<feature type="region of interest" description="Disordered" evidence="2">
    <location>
        <begin position="168"/>
        <end position="188"/>
    </location>
</feature>
<name>A0ABD3PCM5_9STRA</name>
<accession>A0ABD3PCM5</accession>
<evidence type="ECO:0000256" key="2">
    <source>
        <dbReference type="SAM" id="MobiDB-lite"/>
    </source>
</evidence>
<dbReference type="InterPro" id="IPR011989">
    <property type="entry name" value="ARM-like"/>
</dbReference>
<reference evidence="3 4" key="1">
    <citation type="submission" date="2024-10" db="EMBL/GenBank/DDBJ databases">
        <title>Updated reference genomes for cyclostephanoid diatoms.</title>
        <authorList>
            <person name="Roberts W.R."/>
            <person name="Alverson A.J."/>
        </authorList>
    </citation>
    <scope>NUCLEOTIDE SEQUENCE [LARGE SCALE GENOMIC DNA]</scope>
    <source>
        <strain evidence="3 4">AJA276-08</strain>
    </source>
</reference>
<feature type="compositionally biased region" description="Low complexity" evidence="2">
    <location>
        <begin position="60"/>
        <end position="104"/>
    </location>
</feature>
<dbReference type="InterPro" id="IPR013878">
    <property type="entry name" value="Mo25"/>
</dbReference>
<gene>
    <name evidence="3" type="ORF">ACHAW5_004540</name>
</gene>
<dbReference type="PANTHER" id="PTHR10182">
    <property type="entry name" value="CALCIUM-BINDING PROTEIN 39-RELATED"/>
    <property type="match status" value="1"/>
</dbReference>